<keyword evidence="9" id="KW-0443">Lipid metabolism</keyword>
<evidence type="ECO:0000256" key="9">
    <source>
        <dbReference type="ARBA" id="ARBA00022919"/>
    </source>
</evidence>
<dbReference type="GO" id="GO:0006665">
    <property type="term" value="P:sphingolipid metabolic process"/>
    <property type="evidence" value="ECO:0007669"/>
    <property type="project" value="UniProtKB-KW"/>
</dbReference>
<comment type="subcellular location">
    <subcellularLocation>
        <location evidence="2">Endoplasmic reticulum membrane</location>
        <topology evidence="2">Single-pass membrane protein</topology>
    </subcellularLocation>
</comment>
<dbReference type="Gene3D" id="3.90.1150.10">
    <property type="entry name" value="Aspartate Aminotransferase, domain 1"/>
    <property type="match status" value="1"/>
</dbReference>
<evidence type="ECO:0000256" key="2">
    <source>
        <dbReference type="ARBA" id="ARBA00004389"/>
    </source>
</evidence>
<reference evidence="12" key="1">
    <citation type="submission" date="2020-02" db="EMBL/GenBank/DDBJ databases">
        <authorList>
            <person name="Scholz U."/>
            <person name="Mascher M."/>
            <person name="Fiebig A."/>
        </authorList>
    </citation>
    <scope>NUCLEOTIDE SEQUENCE</scope>
</reference>
<dbReference type="OrthoDB" id="10263824at2759"/>
<protein>
    <recommendedName>
        <fullName evidence="6">serine C-palmitoyltransferase</fullName>
        <ecNumber evidence="6">2.3.1.50</ecNumber>
    </recommendedName>
</protein>
<evidence type="ECO:0000256" key="5">
    <source>
        <dbReference type="ARBA" id="ARBA00010008"/>
    </source>
</evidence>
<evidence type="ECO:0000256" key="3">
    <source>
        <dbReference type="ARBA" id="ARBA00004760"/>
    </source>
</evidence>
<name>A0A7I8KW19_SPIIN</name>
<organism evidence="12 13">
    <name type="scientific">Spirodela intermedia</name>
    <name type="common">Intermediate duckweed</name>
    <dbReference type="NCBI Taxonomy" id="51605"/>
    <lineage>
        <taxon>Eukaryota</taxon>
        <taxon>Viridiplantae</taxon>
        <taxon>Streptophyta</taxon>
        <taxon>Embryophyta</taxon>
        <taxon>Tracheophyta</taxon>
        <taxon>Spermatophyta</taxon>
        <taxon>Magnoliopsida</taxon>
        <taxon>Liliopsida</taxon>
        <taxon>Araceae</taxon>
        <taxon>Lemnoideae</taxon>
        <taxon>Spirodela</taxon>
    </lineage>
</organism>
<evidence type="ECO:0000259" key="11">
    <source>
        <dbReference type="Pfam" id="PF00155"/>
    </source>
</evidence>
<keyword evidence="8" id="KW-0663">Pyridoxal phosphate</keyword>
<keyword evidence="13" id="KW-1185">Reference proteome</keyword>
<evidence type="ECO:0000256" key="4">
    <source>
        <dbReference type="ARBA" id="ARBA00004991"/>
    </source>
</evidence>
<dbReference type="InterPro" id="IPR004839">
    <property type="entry name" value="Aminotransferase_I/II_large"/>
</dbReference>
<comment type="cofactor">
    <cofactor evidence="1">
        <name>pyridoxal 5'-phosphate</name>
        <dbReference type="ChEBI" id="CHEBI:597326"/>
    </cofactor>
</comment>
<proteinExistence type="inferred from homology"/>
<keyword evidence="7" id="KW-0808">Transferase</keyword>
<gene>
    <name evidence="12" type="ORF">SI8410_09011852</name>
</gene>
<dbReference type="PANTHER" id="PTHR13693:SF77">
    <property type="entry name" value="8-AMINO-7-OXONONANOATE SYNTHASE"/>
    <property type="match status" value="1"/>
</dbReference>
<dbReference type="InterPro" id="IPR050087">
    <property type="entry name" value="AON_synthase_class-II"/>
</dbReference>
<sequence>MACLPLWEDRLGRTLKIVDKDDDPLHQPNICLPRVSPAEDPFYGLETFDGPGPWDRSTLEVEAGNLTGTPGAKKMITFYGNDYLNLSTHPAVRKAAAKAALVHGMGPRAPFMTCGHTDYHRLLEDTLAEMTKKDACVITPTGFAARIALLSALGNVASLTSAGRRPTREERIGIFADILNYPTIIDGLRLVEEQREADVFVYRHNDIDHLDELLSGCPAEKKVVYSESLFGINGDFAPILKLVELRKKHGYLFVVDEAHTILTCGRNGGGIGEVYGIQDQIDICIGTLSKATGCRVGFIACSEGWKKLIQARGQPFTFATSTPVPIIAACYAAVEVAKKESWRRGAVWSRVECSAMSPLVSLLVGSEQEAVNASRHMLECGFHVTAIRPPVVAPNACRLQLTLTSAHTSEDISRLLQVEWRPAALWGTSNDQMVCLPQCPEYTTSRPHPPSISI</sequence>
<dbReference type="InterPro" id="IPR015421">
    <property type="entry name" value="PyrdxlP-dep_Trfase_major"/>
</dbReference>
<evidence type="ECO:0000313" key="12">
    <source>
        <dbReference type="EMBL" id="CAA7401174.1"/>
    </source>
</evidence>
<dbReference type="PANTHER" id="PTHR13693">
    <property type="entry name" value="CLASS II AMINOTRANSFERASE/8-AMINO-7-OXONONANOATE SYNTHASE"/>
    <property type="match status" value="1"/>
</dbReference>
<comment type="pathway">
    <text evidence="4">Sphingolipid metabolism.</text>
</comment>
<evidence type="ECO:0000256" key="1">
    <source>
        <dbReference type="ARBA" id="ARBA00001933"/>
    </source>
</evidence>
<evidence type="ECO:0000256" key="10">
    <source>
        <dbReference type="ARBA" id="ARBA00048528"/>
    </source>
</evidence>
<dbReference type="Pfam" id="PF00155">
    <property type="entry name" value="Aminotran_1_2"/>
    <property type="match status" value="1"/>
</dbReference>
<evidence type="ECO:0000313" key="13">
    <source>
        <dbReference type="Proteomes" id="UP000663760"/>
    </source>
</evidence>
<evidence type="ECO:0000256" key="7">
    <source>
        <dbReference type="ARBA" id="ARBA00022679"/>
    </source>
</evidence>
<dbReference type="GO" id="GO:0030170">
    <property type="term" value="F:pyridoxal phosphate binding"/>
    <property type="evidence" value="ECO:0007669"/>
    <property type="project" value="InterPro"/>
</dbReference>
<comment type="catalytic activity">
    <reaction evidence="10">
        <text>L-serine + hexadecanoyl-CoA + H(+) = 3-oxosphinganine + CO2 + CoA</text>
        <dbReference type="Rhea" id="RHEA:14761"/>
        <dbReference type="ChEBI" id="CHEBI:15378"/>
        <dbReference type="ChEBI" id="CHEBI:16526"/>
        <dbReference type="ChEBI" id="CHEBI:33384"/>
        <dbReference type="ChEBI" id="CHEBI:57287"/>
        <dbReference type="ChEBI" id="CHEBI:57379"/>
        <dbReference type="ChEBI" id="CHEBI:58299"/>
        <dbReference type="EC" id="2.3.1.50"/>
    </reaction>
</comment>
<evidence type="ECO:0000256" key="6">
    <source>
        <dbReference type="ARBA" id="ARBA00013220"/>
    </source>
</evidence>
<dbReference type="AlphaFoldDB" id="A0A7I8KW19"/>
<keyword evidence="9" id="KW-0746">Sphingolipid metabolism</keyword>
<dbReference type="GO" id="GO:0004758">
    <property type="term" value="F:serine C-palmitoyltransferase activity"/>
    <property type="evidence" value="ECO:0007669"/>
    <property type="project" value="UniProtKB-EC"/>
</dbReference>
<dbReference type="EC" id="2.3.1.50" evidence="6"/>
<dbReference type="GO" id="GO:0009102">
    <property type="term" value="P:biotin biosynthetic process"/>
    <property type="evidence" value="ECO:0007669"/>
    <property type="project" value="TreeGrafter"/>
</dbReference>
<feature type="domain" description="Aminotransferase class I/classII large" evidence="11">
    <location>
        <begin position="74"/>
        <end position="417"/>
    </location>
</feature>
<dbReference type="InterPro" id="IPR015422">
    <property type="entry name" value="PyrdxlP-dep_Trfase_small"/>
</dbReference>
<dbReference type="Proteomes" id="UP000663760">
    <property type="component" value="Chromosome 9"/>
</dbReference>
<comment type="similarity">
    <text evidence="5">Belongs to the class-II pyridoxal-phosphate-dependent aminotransferase family. BioF subfamily.</text>
</comment>
<accession>A0A7I8KW19</accession>
<dbReference type="SUPFAM" id="SSF53383">
    <property type="entry name" value="PLP-dependent transferases"/>
    <property type="match status" value="1"/>
</dbReference>
<comment type="pathway">
    <text evidence="3">Lipid metabolism; sphingolipid metabolism.</text>
</comment>
<dbReference type="Gene3D" id="3.40.640.10">
    <property type="entry name" value="Type I PLP-dependent aspartate aminotransferase-like (Major domain)"/>
    <property type="match status" value="1"/>
</dbReference>
<dbReference type="GO" id="GO:0005789">
    <property type="term" value="C:endoplasmic reticulum membrane"/>
    <property type="evidence" value="ECO:0007669"/>
    <property type="project" value="UniProtKB-SubCell"/>
</dbReference>
<dbReference type="InterPro" id="IPR015424">
    <property type="entry name" value="PyrdxlP-dep_Trfase"/>
</dbReference>
<evidence type="ECO:0000256" key="8">
    <source>
        <dbReference type="ARBA" id="ARBA00022898"/>
    </source>
</evidence>
<dbReference type="EMBL" id="LR746272">
    <property type="protein sequence ID" value="CAA7401174.1"/>
    <property type="molecule type" value="Genomic_DNA"/>
</dbReference>